<comment type="caution">
    <text evidence="9">The sequence shown here is derived from an EMBL/GenBank/DDBJ whole genome shotgun (WGS) entry which is preliminary data.</text>
</comment>
<feature type="non-terminal residue" evidence="9">
    <location>
        <position position="194"/>
    </location>
</feature>
<evidence type="ECO:0000256" key="2">
    <source>
        <dbReference type="ARBA" id="ARBA00022801"/>
    </source>
</evidence>
<dbReference type="InterPro" id="IPR014014">
    <property type="entry name" value="RNA_helicase_DEAD_Q_motif"/>
</dbReference>
<evidence type="ECO:0000256" key="3">
    <source>
        <dbReference type="ARBA" id="ARBA00022806"/>
    </source>
</evidence>
<organism evidence="9 10">
    <name type="scientific">Polarella glacialis</name>
    <name type="common">Dinoflagellate</name>
    <dbReference type="NCBI Taxonomy" id="89957"/>
    <lineage>
        <taxon>Eukaryota</taxon>
        <taxon>Sar</taxon>
        <taxon>Alveolata</taxon>
        <taxon>Dinophyceae</taxon>
        <taxon>Suessiales</taxon>
        <taxon>Suessiaceae</taxon>
        <taxon>Polarella</taxon>
    </lineage>
</organism>
<feature type="non-terminal residue" evidence="9">
    <location>
        <position position="1"/>
    </location>
</feature>
<dbReference type="PROSITE" id="PS51192">
    <property type="entry name" value="HELICASE_ATP_BIND_1"/>
    <property type="match status" value="1"/>
</dbReference>
<evidence type="ECO:0000256" key="6">
    <source>
        <dbReference type="SAM" id="MobiDB-lite"/>
    </source>
</evidence>
<name>A0A813J4Y7_POLGL</name>
<dbReference type="PROSITE" id="PS51195">
    <property type="entry name" value="Q_MOTIF"/>
    <property type="match status" value="1"/>
</dbReference>
<evidence type="ECO:0000313" key="9">
    <source>
        <dbReference type="EMBL" id="CAE8664749.1"/>
    </source>
</evidence>
<dbReference type="Gene3D" id="3.40.50.300">
    <property type="entry name" value="P-loop containing nucleotide triphosphate hydrolases"/>
    <property type="match status" value="1"/>
</dbReference>
<keyword evidence="2" id="KW-0378">Hydrolase</keyword>
<dbReference type="GO" id="GO:0016787">
    <property type="term" value="F:hydrolase activity"/>
    <property type="evidence" value="ECO:0007669"/>
    <property type="project" value="UniProtKB-KW"/>
</dbReference>
<dbReference type="GO" id="GO:0003676">
    <property type="term" value="F:nucleic acid binding"/>
    <property type="evidence" value="ECO:0007669"/>
    <property type="project" value="InterPro"/>
</dbReference>
<keyword evidence="3" id="KW-0347">Helicase</keyword>
<keyword evidence="1" id="KW-0547">Nucleotide-binding</keyword>
<evidence type="ECO:0000259" key="8">
    <source>
        <dbReference type="PROSITE" id="PS51195"/>
    </source>
</evidence>
<evidence type="ECO:0000256" key="5">
    <source>
        <dbReference type="PROSITE-ProRule" id="PRU00552"/>
    </source>
</evidence>
<dbReference type="InterPro" id="IPR014001">
    <property type="entry name" value="Helicase_ATP-bd"/>
</dbReference>
<evidence type="ECO:0000256" key="1">
    <source>
        <dbReference type="ARBA" id="ARBA00022741"/>
    </source>
</evidence>
<dbReference type="GO" id="GO:0003724">
    <property type="term" value="F:RNA helicase activity"/>
    <property type="evidence" value="ECO:0007669"/>
    <property type="project" value="InterPro"/>
</dbReference>
<dbReference type="Proteomes" id="UP000626109">
    <property type="component" value="Unassembled WGS sequence"/>
</dbReference>
<dbReference type="InterPro" id="IPR027417">
    <property type="entry name" value="P-loop_NTPase"/>
</dbReference>
<evidence type="ECO:0008006" key="11">
    <source>
        <dbReference type="Google" id="ProtNLM"/>
    </source>
</evidence>
<gene>
    <name evidence="9" type="ORF">PGLA2088_LOCUS15707</name>
</gene>
<feature type="domain" description="DEAD-box RNA helicase Q" evidence="8">
    <location>
        <begin position="95"/>
        <end position="123"/>
    </location>
</feature>
<keyword evidence="4" id="KW-0067">ATP-binding</keyword>
<feature type="region of interest" description="Disordered" evidence="6">
    <location>
        <begin position="1"/>
        <end position="40"/>
    </location>
</feature>
<dbReference type="AlphaFoldDB" id="A0A813J4Y7"/>
<dbReference type="Pfam" id="PF00270">
    <property type="entry name" value="DEAD"/>
    <property type="match status" value="1"/>
</dbReference>
<dbReference type="GO" id="GO:0005524">
    <property type="term" value="F:ATP binding"/>
    <property type="evidence" value="ECO:0007669"/>
    <property type="project" value="UniProtKB-KW"/>
</dbReference>
<protein>
    <recommendedName>
        <fullName evidence="11">RNA helicase</fullName>
    </recommendedName>
</protein>
<evidence type="ECO:0000256" key="4">
    <source>
        <dbReference type="ARBA" id="ARBA00022840"/>
    </source>
</evidence>
<evidence type="ECO:0000259" key="7">
    <source>
        <dbReference type="PROSITE" id="PS51192"/>
    </source>
</evidence>
<sequence>ADAQQPIGASGAWASYRAGEATNLQQSQRPGPGGNNRRMRMEPINFEGKQICPVRKAFAFEHPAVKNLGTAEVETIRLRLGINCEAQCRVPNPVDRIEDIPFPDHVKDVLRDRKFAKPTPIQAQAWPAAIFGHDVIGVASTGTGKTLAYVLPMITHIQAQLEVKPGEGPIGLVVVPSRELCRQVAREIEPFLGH</sequence>
<dbReference type="SUPFAM" id="SSF52540">
    <property type="entry name" value="P-loop containing nucleoside triphosphate hydrolases"/>
    <property type="match status" value="1"/>
</dbReference>
<feature type="short sequence motif" description="Q motif" evidence="5">
    <location>
        <begin position="95"/>
        <end position="123"/>
    </location>
</feature>
<feature type="domain" description="Helicase ATP-binding" evidence="7">
    <location>
        <begin position="126"/>
        <end position="194"/>
    </location>
</feature>
<dbReference type="PANTHER" id="PTHR47958">
    <property type="entry name" value="ATP-DEPENDENT RNA HELICASE DBP3"/>
    <property type="match status" value="1"/>
</dbReference>
<evidence type="ECO:0000313" key="10">
    <source>
        <dbReference type="Proteomes" id="UP000626109"/>
    </source>
</evidence>
<proteinExistence type="predicted"/>
<dbReference type="EMBL" id="CAJNNW010019558">
    <property type="protein sequence ID" value="CAE8664749.1"/>
    <property type="molecule type" value="Genomic_DNA"/>
</dbReference>
<reference evidence="9" key="1">
    <citation type="submission" date="2021-02" db="EMBL/GenBank/DDBJ databases">
        <authorList>
            <person name="Dougan E. K."/>
            <person name="Rhodes N."/>
            <person name="Thang M."/>
            <person name="Chan C."/>
        </authorList>
    </citation>
    <scope>NUCLEOTIDE SEQUENCE</scope>
</reference>
<dbReference type="InterPro" id="IPR011545">
    <property type="entry name" value="DEAD/DEAH_box_helicase_dom"/>
</dbReference>
<accession>A0A813J4Y7</accession>